<dbReference type="Gene3D" id="2.40.160.20">
    <property type="match status" value="1"/>
</dbReference>
<protein>
    <recommendedName>
        <fullName evidence="3">Lipid A 3-O-deacylase PagL</fullName>
    </recommendedName>
</protein>
<reference evidence="1 2" key="1">
    <citation type="submission" date="2018-03" db="EMBL/GenBank/DDBJ databases">
        <authorList>
            <person name="Keele B.F."/>
        </authorList>
    </citation>
    <scope>NUCLEOTIDE SEQUENCE [LARGE SCALE GENOMIC DNA]</scope>
    <source>
        <strain evidence="1 2">CECT 8811</strain>
    </source>
</reference>
<dbReference type="InterPro" id="IPR018550">
    <property type="entry name" value="Lipid-A_deacylase-rel"/>
</dbReference>
<evidence type="ECO:0008006" key="3">
    <source>
        <dbReference type="Google" id="ProtNLM"/>
    </source>
</evidence>
<dbReference type="RefSeq" id="WP_108855170.1">
    <property type="nucleotide sequence ID" value="NZ_OMOI01000001.1"/>
</dbReference>
<sequence length="170" mass="18348">MDGTLAILFLLTGLIDMLVNHCDRGCVKPAMEIARHTMSAGSVIFEADSIGGEVYYRHDLPVSFGPFRPVVGLSVDNLGDVWIGAGAVNEFRMPSGPGFAELSFVPGWWMRSNDGPRLGYPVEFRSGIEAGAYRSSGERIGISLDHRSNGGLGHPTPNPGLETLLLRYAQ</sequence>
<gene>
    <name evidence="1" type="ORF">ALP8811_00006</name>
</gene>
<dbReference type="EMBL" id="OMOI01000001">
    <property type="protein sequence ID" value="SPF75024.1"/>
    <property type="molecule type" value="Genomic_DNA"/>
</dbReference>
<dbReference type="Pfam" id="PF09411">
    <property type="entry name" value="PagL"/>
    <property type="match status" value="1"/>
</dbReference>
<name>A0A2R8AGP8_9RHOB</name>
<accession>A0A2R8AGP8</accession>
<keyword evidence="2" id="KW-1185">Reference proteome</keyword>
<dbReference type="AlphaFoldDB" id="A0A2R8AGP8"/>
<evidence type="ECO:0000313" key="2">
    <source>
        <dbReference type="Proteomes" id="UP000244911"/>
    </source>
</evidence>
<organism evidence="1 2">
    <name type="scientific">Aliiroseovarius pelagivivens</name>
    <dbReference type="NCBI Taxonomy" id="1639690"/>
    <lineage>
        <taxon>Bacteria</taxon>
        <taxon>Pseudomonadati</taxon>
        <taxon>Pseudomonadota</taxon>
        <taxon>Alphaproteobacteria</taxon>
        <taxon>Rhodobacterales</taxon>
        <taxon>Paracoccaceae</taxon>
        <taxon>Aliiroseovarius</taxon>
    </lineage>
</organism>
<evidence type="ECO:0000313" key="1">
    <source>
        <dbReference type="EMBL" id="SPF75024.1"/>
    </source>
</evidence>
<proteinExistence type="predicted"/>
<dbReference type="OrthoDB" id="6199047at2"/>
<dbReference type="Proteomes" id="UP000244911">
    <property type="component" value="Unassembled WGS sequence"/>
</dbReference>